<keyword evidence="11 16" id="KW-0573">Peptidoglycan synthesis</keyword>
<dbReference type="Gene3D" id="3.30.43.10">
    <property type="entry name" value="Uridine Diphospho-n-acetylenolpyruvylglucosamine Reductase, domain 2"/>
    <property type="match status" value="1"/>
</dbReference>
<dbReference type="InterPro" id="IPR016169">
    <property type="entry name" value="FAD-bd_PCMH_sub2"/>
</dbReference>
<comment type="function">
    <text evidence="2 16">Cell wall formation.</text>
</comment>
<evidence type="ECO:0000256" key="9">
    <source>
        <dbReference type="ARBA" id="ARBA00022857"/>
    </source>
</evidence>
<organism evidence="18 19">
    <name type="scientific">Leptolyngbya subtilissima DQ-A4</name>
    <dbReference type="NCBI Taxonomy" id="2933933"/>
    <lineage>
        <taxon>Bacteria</taxon>
        <taxon>Bacillati</taxon>
        <taxon>Cyanobacteriota</taxon>
        <taxon>Cyanophyceae</taxon>
        <taxon>Leptolyngbyales</taxon>
        <taxon>Leptolyngbyaceae</taxon>
        <taxon>Leptolyngbya group</taxon>
        <taxon>Leptolyngbya</taxon>
    </lineage>
</organism>
<dbReference type="PANTHER" id="PTHR21071">
    <property type="entry name" value="UDP-N-ACETYLENOLPYRUVOYLGLUCOSAMINE REDUCTASE"/>
    <property type="match status" value="1"/>
</dbReference>
<feature type="domain" description="FAD-binding PCMH-type" evidence="17">
    <location>
        <begin position="27"/>
        <end position="193"/>
    </location>
</feature>
<sequence length="303" mass="32259">MNQTLGVAPNFACLKPQVSLQSLTTFRVGGPAEWLALPRNQSELEQVLDWAIAASLKITPLGAGSNLLISDRGIPGLVVCTRRWRGTEFGTAGCVTAAAGEPLPTLAWKAAKRGCRGLEWAVGIPGTVGGAVVMNAGAHGGCAADVLTSATVLDPETGILTMTPADLAFQYRTSILQGGRRMVLNATFQLEPGHDPAVVMADTLAGLNQRRATQPYDMPNCGSVFRNPYPHTAGTLIEKTGLKGYRIGNAQVAERHANFILNLGGATATDIQHLIHHVQDEVEARWAVRLQTEVKFMGEFPSI</sequence>
<dbReference type="InterPro" id="IPR003170">
    <property type="entry name" value="MurB"/>
</dbReference>
<comment type="catalytic activity">
    <reaction evidence="15 16">
        <text>UDP-N-acetyl-alpha-D-muramate + NADP(+) = UDP-N-acetyl-3-O-(1-carboxyvinyl)-alpha-D-glucosamine + NADPH + H(+)</text>
        <dbReference type="Rhea" id="RHEA:12248"/>
        <dbReference type="ChEBI" id="CHEBI:15378"/>
        <dbReference type="ChEBI" id="CHEBI:57783"/>
        <dbReference type="ChEBI" id="CHEBI:58349"/>
        <dbReference type="ChEBI" id="CHEBI:68483"/>
        <dbReference type="ChEBI" id="CHEBI:70757"/>
        <dbReference type="EC" id="1.3.1.98"/>
    </reaction>
</comment>
<dbReference type="InterPro" id="IPR006094">
    <property type="entry name" value="Oxid_FAD_bind_N"/>
</dbReference>
<evidence type="ECO:0000256" key="7">
    <source>
        <dbReference type="ARBA" id="ARBA00022630"/>
    </source>
</evidence>
<dbReference type="PANTHER" id="PTHR21071:SF4">
    <property type="entry name" value="UDP-N-ACETYLENOLPYRUVOYLGLUCOSAMINE REDUCTASE"/>
    <property type="match status" value="1"/>
</dbReference>
<dbReference type="SUPFAM" id="SSF56194">
    <property type="entry name" value="Uridine diphospho-N-Acetylenolpyruvylglucosamine reductase, MurB, C-terminal domain"/>
    <property type="match status" value="1"/>
</dbReference>
<dbReference type="Gene3D" id="3.30.465.10">
    <property type="match status" value="1"/>
</dbReference>
<dbReference type="Pfam" id="PF02873">
    <property type="entry name" value="MurB_C"/>
    <property type="match status" value="1"/>
</dbReference>
<evidence type="ECO:0000256" key="8">
    <source>
        <dbReference type="ARBA" id="ARBA00022827"/>
    </source>
</evidence>
<dbReference type="InterPro" id="IPR011601">
    <property type="entry name" value="MurB_C"/>
</dbReference>
<gene>
    <name evidence="16 18" type="primary">murB</name>
    <name evidence="18" type="ORF">NC992_09845</name>
</gene>
<keyword evidence="19" id="KW-1185">Reference proteome</keyword>
<feature type="active site" description="Proton donor" evidence="16">
    <location>
        <position position="223"/>
    </location>
</feature>
<keyword evidence="7 16" id="KW-0285">Flavoprotein</keyword>
<feature type="active site" evidence="16">
    <location>
        <position position="172"/>
    </location>
</feature>
<evidence type="ECO:0000256" key="6">
    <source>
        <dbReference type="ARBA" id="ARBA00022618"/>
    </source>
</evidence>
<evidence type="ECO:0000256" key="1">
    <source>
        <dbReference type="ARBA" id="ARBA00001974"/>
    </source>
</evidence>
<evidence type="ECO:0000256" key="12">
    <source>
        <dbReference type="ARBA" id="ARBA00023002"/>
    </source>
</evidence>
<comment type="subcellular location">
    <subcellularLocation>
        <location evidence="3 16">Cytoplasm</location>
    </subcellularLocation>
</comment>
<evidence type="ECO:0000256" key="11">
    <source>
        <dbReference type="ARBA" id="ARBA00022984"/>
    </source>
</evidence>
<evidence type="ECO:0000256" key="5">
    <source>
        <dbReference type="ARBA" id="ARBA00022490"/>
    </source>
</evidence>
<dbReference type="Pfam" id="PF01565">
    <property type="entry name" value="FAD_binding_4"/>
    <property type="match status" value="1"/>
</dbReference>
<dbReference type="PROSITE" id="PS51387">
    <property type="entry name" value="FAD_PCMH"/>
    <property type="match status" value="1"/>
</dbReference>
<evidence type="ECO:0000313" key="18">
    <source>
        <dbReference type="EMBL" id="MEP0947172.1"/>
    </source>
</evidence>
<dbReference type="SUPFAM" id="SSF56176">
    <property type="entry name" value="FAD-binding/transporter-associated domain-like"/>
    <property type="match status" value="1"/>
</dbReference>
<dbReference type="NCBIfam" id="TIGR00179">
    <property type="entry name" value="murB"/>
    <property type="match status" value="1"/>
</dbReference>
<keyword evidence="8 16" id="KW-0274">FAD</keyword>
<comment type="pathway">
    <text evidence="4 16">Cell wall biogenesis; peptidoglycan biosynthesis.</text>
</comment>
<dbReference type="EC" id="1.3.1.98" evidence="16"/>
<reference evidence="18 19" key="1">
    <citation type="submission" date="2022-04" db="EMBL/GenBank/DDBJ databases">
        <title>Positive selection, recombination, and allopatry shape intraspecific diversity of widespread and dominant cyanobacteria.</title>
        <authorList>
            <person name="Wei J."/>
            <person name="Shu W."/>
            <person name="Hu C."/>
        </authorList>
    </citation>
    <scope>NUCLEOTIDE SEQUENCE [LARGE SCALE GENOMIC DNA]</scope>
    <source>
        <strain evidence="18 19">DQ-A4</strain>
    </source>
</reference>
<dbReference type="GO" id="GO:0008762">
    <property type="term" value="F:UDP-N-acetylmuramate dehydrogenase activity"/>
    <property type="evidence" value="ECO:0007669"/>
    <property type="project" value="UniProtKB-EC"/>
</dbReference>
<dbReference type="EMBL" id="JAMPKX010000003">
    <property type="protein sequence ID" value="MEP0947172.1"/>
    <property type="molecule type" value="Genomic_DNA"/>
</dbReference>
<feature type="active site" evidence="16">
    <location>
        <position position="293"/>
    </location>
</feature>
<keyword evidence="6 16" id="KW-0132">Cell division</keyword>
<protein>
    <recommendedName>
        <fullName evidence="16">UDP-N-acetylenolpyruvoylglucosamine reductase</fullName>
        <ecNumber evidence="16">1.3.1.98</ecNumber>
    </recommendedName>
    <alternativeName>
        <fullName evidence="16">UDP-N-acetylmuramate dehydrogenase</fullName>
    </alternativeName>
</protein>
<keyword evidence="10 16" id="KW-0133">Cell shape</keyword>
<evidence type="ECO:0000256" key="2">
    <source>
        <dbReference type="ARBA" id="ARBA00003921"/>
    </source>
</evidence>
<dbReference type="HAMAP" id="MF_00037">
    <property type="entry name" value="MurB"/>
    <property type="match status" value="1"/>
</dbReference>
<evidence type="ECO:0000256" key="14">
    <source>
        <dbReference type="ARBA" id="ARBA00023316"/>
    </source>
</evidence>
<dbReference type="NCBIfam" id="NF010480">
    <property type="entry name" value="PRK13905.1"/>
    <property type="match status" value="1"/>
</dbReference>
<evidence type="ECO:0000256" key="10">
    <source>
        <dbReference type="ARBA" id="ARBA00022960"/>
    </source>
</evidence>
<evidence type="ECO:0000256" key="3">
    <source>
        <dbReference type="ARBA" id="ARBA00004496"/>
    </source>
</evidence>
<keyword evidence="9 16" id="KW-0521">NADP</keyword>
<keyword evidence="14 16" id="KW-0961">Cell wall biogenesis/degradation</keyword>
<evidence type="ECO:0000256" key="13">
    <source>
        <dbReference type="ARBA" id="ARBA00023306"/>
    </source>
</evidence>
<accession>A0ABV0K388</accession>
<comment type="cofactor">
    <cofactor evidence="1 16">
        <name>FAD</name>
        <dbReference type="ChEBI" id="CHEBI:57692"/>
    </cofactor>
</comment>
<dbReference type="InterPro" id="IPR016167">
    <property type="entry name" value="FAD-bd_PCMH_sub1"/>
</dbReference>
<evidence type="ECO:0000313" key="19">
    <source>
        <dbReference type="Proteomes" id="UP001482513"/>
    </source>
</evidence>
<keyword evidence="5 16" id="KW-0963">Cytoplasm</keyword>
<dbReference type="InterPro" id="IPR016166">
    <property type="entry name" value="FAD-bd_PCMH"/>
</dbReference>
<comment type="similarity">
    <text evidence="16">Belongs to the MurB family.</text>
</comment>
<dbReference type="InterPro" id="IPR036318">
    <property type="entry name" value="FAD-bd_PCMH-like_sf"/>
</dbReference>
<dbReference type="InterPro" id="IPR036635">
    <property type="entry name" value="MurB_C_sf"/>
</dbReference>
<dbReference type="Proteomes" id="UP001482513">
    <property type="component" value="Unassembled WGS sequence"/>
</dbReference>
<dbReference type="RefSeq" id="WP_190701505.1">
    <property type="nucleotide sequence ID" value="NZ_JAMPKX010000003.1"/>
</dbReference>
<proteinExistence type="inferred from homology"/>
<keyword evidence="13 16" id="KW-0131">Cell cycle</keyword>
<keyword evidence="12 16" id="KW-0560">Oxidoreductase</keyword>
<evidence type="ECO:0000256" key="16">
    <source>
        <dbReference type="HAMAP-Rule" id="MF_00037"/>
    </source>
</evidence>
<dbReference type="Gene3D" id="3.90.78.10">
    <property type="entry name" value="UDP-N-acetylenolpyruvoylglucosamine reductase, C-terminal domain"/>
    <property type="match status" value="1"/>
</dbReference>
<name>A0ABV0K388_9CYAN</name>
<evidence type="ECO:0000256" key="4">
    <source>
        <dbReference type="ARBA" id="ARBA00004752"/>
    </source>
</evidence>
<evidence type="ECO:0000259" key="17">
    <source>
        <dbReference type="PROSITE" id="PS51387"/>
    </source>
</evidence>
<comment type="caution">
    <text evidence="18">The sequence shown here is derived from an EMBL/GenBank/DDBJ whole genome shotgun (WGS) entry which is preliminary data.</text>
</comment>
<evidence type="ECO:0000256" key="15">
    <source>
        <dbReference type="ARBA" id="ARBA00048914"/>
    </source>
</evidence>